<dbReference type="EMBL" id="CP053564">
    <property type="protein sequence ID" value="QJY45437.1"/>
    <property type="molecule type" value="Genomic_DNA"/>
</dbReference>
<dbReference type="InterPro" id="IPR002549">
    <property type="entry name" value="AI-2E-like"/>
</dbReference>
<evidence type="ECO:0000256" key="3">
    <source>
        <dbReference type="ARBA" id="ARBA00022692"/>
    </source>
</evidence>
<feature type="region of interest" description="Disordered" evidence="6">
    <location>
        <begin position="352"/>
        <end position="373"/>
    </location>
</feature>
<evidence type="ECO:0000256" key="6">
    <source>
        <dbReference type="SAM" id="MobiDB-lite"/>
    </source>
</evidence>
<feature type="transmembrane region" description="Helical" evidence="7">
    <location>
        <begin position="39"/>
        <end position="56"/>
    </location>
</feature>
<keyword evidence="5 7" id="KW-0472">Membrane</keyword>
<evidence type="ECO:0000256" key="1">
    <source>
        <dbReference type="ARBA" id="ARBA00004141"/>
    </source>
</evidence>
<reference evidence="8 9" key="1">
    <citation type="submission" date="2020-05" db="EMBL/GenBank/DDBJ databases">
        <authorList>
            <person name="Mo P."/>
        </authorList>
    </citation>
    <scope>NUCLEOTIDE SEQUENCE [LARGE SCALE GENOMIC DNA]</scope>
    <source>
        <strain evidence="8 9">Gen01</strain>
    </source>
</reference>
<evidence type="ECO:0000313" key="8">
    <source>
        <dbReference type="EMBL" id="QJY45437.1"/>
    </source>
</evidence>
<comment type="subcellular location">
    <subcellularLocation>
        <location evidence="1">Membrane</location>
        <topology evidence="1">Multi-pass membrane protein</topology>
    </subcellularLocation>
</comment>
<accession>A0A6M6JEN7</accession>
<feature type="transmembrane region" description="Helical" evidence="7">
    <location>
        <begin position="68"/>
        <end position="90"/>
    </location>
</feature>
<dbReference type="KEGG" id="pbro:HOP40_06095"/>
<organism evidence="8 9">
    <name type="scientific">Pseudonocardia broussonetiae</name>
    <dbReference type="NCBI Taxonomy" id="2736640"/>
    <lineage>
        <taxon>Bacteria</taxon>
        <taxon>Bacillati</taxon>
        <taxon>Actinomycetota</taxon>
        <taxon>Actinomycetes</taxon>
        <taxon>Pseudonocardiales</taxon>
        <taxon>Pseudonocardiaceae</taxon>
        <taxon>Pseudonocardia</taxon>
    </lineage>
</organism>
<evidence type="ECO:0000313" key="9">
    <source>
        <dbReference type="Proteomes" id="UP000505377"/>
    </source>
</evidence>
<protein>
    <submittedName>
        <fullName evidence="8">AI-2E family transporter</fullName>
    </submittedName>
</protein>
<dbReference type="GO" id="GO:0016020">
    <property type="term" value="C:membrane"/>
    <property type="evidence" value="ECO:0007669"/>
    <property type="project" value="UniProtKB-SubCell"/>
</dbReference>
<evidence type="ECO:0000256" key="7">
    <source>
        <dbReference type="SAM" id="Phobius"/>
    </source>
</evidence>
<feature type="transmembrane region" description="Helical" evidence="7">
    <location>
        <begin position="261"/>
        <end position="282"/>
    </location>
</feature>
<comment type="similarity">
    <text evidence="2">Belongs to the autoinducer-2 exporter (AI-2E) (TC 2.A.86) family.</text>
</comment>
<keyword evidence="9" id="KW-1185">Reference proteome</keyword>
<dbReference type="Pfam" id="PF01594">
    <property type="entry name" value="AI-2E_transport"/>
    <property type="match status" value="1"/>
</dbReference>
<feature type="transmembrane region" description="Helical" evidence="7">
    <location>
        <begin position="199"/>
        <end position="221"/>
    </location>
</feature>
<feature type="transmembrane region" description="Helical" evidence="7">
    <location>
        <begin position="12"/>
        <end position="33"/>
    </location>
</feature>
<gene>
    <name evidence="8" type="ORF">HOP40_06095</name>
</gene>
<feature type="transmembrane region" description="Helical" evidence="7">
    <location>
        <begin position="302"/>
        <end position="328"/>
    </location>
</feature>
<dbReference type="RefSeq" id="WP_172155465.1">
    <property type="nucleotide sequence ID" value="NZ_CP053564.1"/>
</dbReference>
<feature type="transmembrane region" description="Helical" evidence="7">
    <location>
        <begin position="143"/>
        <end position="166"/>
    </location>
</feature>
<feature type="compositionally biased region" description="Acidic residues" evidence="6">
    <location>
        <begin position="353"/>
        <end position="364"/>
    </location>
</feature>
<dbReference type="PANTHER" id="PTHR21716:SF64">
    <property type="entry name" value="AI-2 TRANSPORT PROTEIN TQSA"/>
    <property type="match status" value="1"/>
</dbReference>
<proteinExistence type="inferred from homology"/>
<dbReference type="PANTHER" id="PTHR21716">
    <property type="entry name" value="TRANSMEMBRANE PROTEIN"/>
    <property type="match status" value="1"/>
</dbReference>
<evidence type="ECO:0000256" key="4">
    <source>
        <dbReference type="ARBA" id="ARBA00022989"/>
    </source>
</evidence>
<dbReference type="GO" id="GO:0055085">
    <property type="term" value="P:transmembrane transport"/>
    <property type="evidence" value="ECO:0007669"/>
    <property type="project" value="TreeGrafter"/>
</dbReference>
<keyword evidence="3 7" id="KW-0812">Transmembrane</keyword>
<dbReference type="AlphaFoldDB" id="A0A6M6JEN7"/>
<sequence length="373" mass="38769">MTDAAPPTRTTWSNPLFGFAAAVVTIAGLQAFGGLLGPLFLALVLMVTVAPIAGALRRRGVPRWLATLVTLGSVYAILVALVGSLVYAVAELARVLPGYGGQLNILLGEASELLATIGVGPDQIQAALDQFDVGSVVGVLQGFLAQFAGLLSNLLLILSVLLFMAFDSATFPERLRALGRTRPHVVEALTAFAHGTRSFLAVATVFGLVIAALDVAVLWVLGVPLALLFGLLAFVANFVPNIGFLIALAPPAAFALLEGGPGLMTAVVVSFMVINVLLQTVIQPRFVGDAVGLSVTVTFLALVFWGFVVGPLGALLAIPLTLLVKALLVDIHPHTRWIDILIRDDVPGAEAAEAAEDDAAEDATADPSGYSQP</sequence>
<keyword evidence="4 7" id="KW-1133">Transmembrane helix</keyword>
<feature type="transmembrane region" description="Helical" evidence="7">
    <location>
        <begin position="227"/>
        <end position="249"/>
    </location>
</feature>
<evidence type="ECO:0000256" key="2">
    <source>
        <dbReference type="ARBA" id="ARBA00009773"/>
    </source>
</evidence>
<name>A0A6M6JEN7_9PSEU</name>
<evidence type="ECO:0000256" key="5">
    <source>
        <dbReference type="ARBA" id="ARBA00023136"/>
    </source>
</evidence>
<dbReference type="Proteomes" id="UP000505377">
    <property type="component" value="Chromosome"/>
</dbReference>